<keyword evidence="4" id="KW-1185">Reference proteome</keyword>
<accession>A0A210QXP3</accession>
<dbReference type="Pfam" id="PF14822">
    <property type="entry name" value="Vasohibin"/>
    <property type="match status" value="1"/>
</dbReference>
<evidence type="ECO:0000313" key="4">
    <source>
        <dbReference type="Proteomes" id="UP000242188"/>
    </source>
</evidence>
<dbReference type="Proteomes" id="UP000242188">
    <property type="component" value="Unassembled WGS sequence"/>
</dbReference>
<gene>
    <name evidence="3" type="ORF">KP79_PYT13596</name>
</gene>
<dbReference type="AlphaFoldDB" id="A0A210QXP3"/>
<proteinExistence type="predicted"/>
<name>A0A210QXP3_MIZYE</name>
<comment type="caution">
    <text evidence="3">The sequence shown here is derived from an EMBL/GenBank/DDBJ whole genome shotgun (WGS) entry which is preliminary data.</text>
</comment>
<dbReference type="GO" id="GO:0005737">
    <property type="term" value="C:cytoplasm"/>
    <property type="evidence" value="ECO:0007669"/>
    <property type="project" value="InterPro"/>
</dbReference>
<feature type="active site" evidence="1">
    <location>
        <position position="165"/>
    </location>
</feature>
<feature type="active site" evidence="1">
    <location>
        <position position="217"/>
    </location>
</feature>
<dbReference type="PANTHER" id="PTHR15750:SF2">
    <property type="entry name" value="VASOHIBIN"/>
    <property type="match status" value="1"/>
</dbReference>
<evidence type="ECO:0000313" key="3">
    <source>
        <dbReference type="EMBL" id="OWF53483.1"/>
    </source>
</evidence>
<dbReference type="STRING" id="6573.A0A210QXP3"/>
<feature type="active site" evidence="1">
    <location>
        <position position="200"/>
    </location>
</feature>
<dbReference type="PANTHER" id="PTHR15750">
    <property type="entry name" value="VASOHIBIN-1-LIKE ISOFORM X2"/>
    <property type="match status" value="1"/>
</dbReference>
<organism evidence="3 4">
    <name type="scientific">Mizuhopecten yessoensis</name>
    <name type="common">Japanese scallop</name>
    <name type="synonym">Patinopecten yessoensis</name>
    <dbReference type="NCBI Taxonomy" id="6573"/>
    <lineage>
        <taxon>Eukaryota</taxon>
        <taxon>Metazoa</taxon>
        <taxon>Spiralia</taxon>
        <taxon>Lophotrochozoa</taxon>
        <taxon>Mollusca</taxon>
        <taxon>Bivalvia</taxon>
        <taxon>Autobranchia</taxon>
        <taxon>Pteriomorphia</taxon>
        <taxon>Pectinida</taxon>
        <taxon>Pectinoidea</taxon>
        <taxon>Pectinidae</taxon>
        <taxon>Mizuhopecten</taxon>
    </lineage>
</organism>
<evidence type="ECO:0000256" key="1">
    <source>
        <dbReference type="PIRSR" id="PIRSR628131-1"/>
    </source>
</evidence>
<sequence length="367" mass="42082">MSKSKQREQLPPFGTLVRVSEPSEEDEKGCVRVKTVKGSKSGNDDDTHEENGVLFWVNKSGFPIDNRTWDRMWDHVSRIHPDGYSMINKIRNKSDLPQIPIQQAPLNFPSSMPVQDRLDKVQNYMKSLQYNHTGTQFFEIRKQRPVSGLMDSAREMIKEALPIKCLEAVILGLFLTNGFLGVERFPLSFKSVFGGNVHRHVVLGIYYAGKYGSIGMSRRDELMYKPVVYKSLSELVFEFERSYNMFKHEVRKVKTGLPVPHDPHSYEFINWKALTINMNKSSPKEIAKDLDVVAKEIRTKSRSWMTNPTSPRKTITSIDMTTGRDTYASNSLKQASKIYRSQTTMNSLDNGAVKRKSTDPAEYQIRI</sequence>
<dbReference type="EMBL" id="NEDP02001335">
    <property type="protein sequence ID" value="OWF53483.1"/>
    <property type="molecule type" value="Genomic_DNA"/>
</dbReference>
<evidence type="ECO:0000256" key="2">
    <source>
        <dbReference type="SAM" id="MobiDB-lite"/>
    </source>
</evidence>
<dbReference type="InterPro" id="IPR028131">
    <property type="entry name" value="VASH1"/>
</dbReference>
<protein>
    <submittedName>
        <fullName evidence="3">Vasohibin-2</fullName>
    </submittedName>
</protein>
<feature type="region of interest" description="Disordered" evidence="2">
    <location>
        <begin position="1"/>
        <end position="30"/>
    </location>
</feature>
<reference evidence="3 4" key="1">
    <citation type="journal article" date="2017" name="Nat. Ecol. Evol.">
        <title>Scallop genome provides insights into evolution of bilaterian karyotype and development.</title>
        <authorList>
            <person name="Wang S."/>
            <person name="Zhang J."/>
            <person name="Jiao W."/>
            <person name="Li J."/>
            <person name="Xun X."/>
            <person name="Sun Y."/>
            <person name="Guo X."/>
            <person name="Huan P."/>
            <person name="Dong B."/>
            <person name="Zhang L."/>
            <person name="Hu X."/>
            <person name="Sun X."/>
            <person name="Wang J."/>
            <person name="Zhao C."/>
            <person name="Wang Y."/>
            <person name="Wang D."/>
            <person name="Huang X."/>
            <person name="Wang R."/>
            <person name="Lv J."/>
            <person name="Li Y."/>
            <person name="Zhang Z."/>
            <person name="Liu B."/>
            <person name="Lu W."/>
            <person name="Hui Y."/>
            <person name="Liang J."/>
            <person name="Zhou Z."/>
            <person name="Hou R."/>
            <person name="Li X."/>
            <person name="Liu Y."/>
            <person name="Li H."/>
            <person name="Ning X."/>
            <person name="Lin Y."/>
            <person name="Zhao L."/>
            <person name="Xing Q."/>
            <person name="Dou J."/>
            <person name="Li Y."/>
            <person name="Mao J."/>
            <person name="Guo H."/>
            <person name="Dou H."/>
            <person name="Li T."/>
            <person name="Mu C."/>
            <person name="Jiang W."/>
            <person name="Fu Q."/>
            <person name="Fu X."/>
            <person name="Miao Y."/>
            <person name="Liu J."/>
            <person name="Yu Q."/>
            <person name="Li R."/>
            <person name="Liao H."/>
            <person name="Li X."/>
            <person name="Kong Y."/>
            <person name="Jiang Z."/>
            <person name="Chourrout D."/>
            <person name="Li R."/>
            <person name="Bao Z."/>
        </authorList>
    </citation>
    <scope>NUCLEOTIDE SEQUENCE [LARGE SCALE GENOMIC DNA]</scope>
    <source>
        <strain evidence="3 4">PY_sf001</strain>
    </source>
</reference>
<dbReference type="OrthoDB" id="9974232at2759"/>